<evidence type="ECO:0000313" key="1">
    <source>
        <dbReference type="EMBL" id="MDY0882558.1"/>
    </source>
</evidence>
<reference evidence="1 2" key="1">
    <citation type="journal article" date="2016" name="Antonie Van Leeuwenhoek">
        <title>Dongia soli sp. nov., isolated from soil from Dokdo, Korea.</title>
        <authorList>
            <person name="Kim D.U."/>
            <person name="Lee H."/>
            <person name="Kim H."/>
            <person name="Kim S.G."/>
            <person name="Ka J.O."/>
        </authorList>
    </citation>
    <scope>NUCLEOTIDE SEQUENCE [LARGE SCALE GENOMIC DNA]</scope>
    <source>
        <strain evidence="1 2">D78</strain>
    </source>
</reference>
<dbReference type="Proteomes" id="UP001279642">
    <property type="component" value="Unassembled WGS sequence"/>
</dbReference>
<protein>
    <recommendedName>
        <fullName evidence="3">DUF2946 domain-containing protein</fullName>
    </recommendedName>
</protein>
<accession>A0ABU5EAJ4</accession>
<dbReference type="EMBL" id="JAXCLW010000002">
    <property type="protein sequence ID" value="MDY0882558.1"/>
    <property type="molecule type" value="Genomic_DNA"/>
</dbReference>
<dbReference type="RefSeq" id="WP_320507631.1">
    <property type="nucleotide sequence ID" value="NZ_JAXCLW010000002.1"/>
</dbReference>
<evidence type="ECO:0008006" key="3">
    <source>
        <dbReference type="Google" id="ProtNLM"/>
    </source>
</evidence>
<gene>
    <name evidence="1" type="ORF">SMD27_06865</name>
</gene>
<comment type="caution">
    <text evidence="1">The sequence shown here is derived from an EMBL/GenBank/DDBJ whole genome shotgun (WGS) entry which is preliminary data.</text>
</comment>
<dbReference type="InterPro" id="IPR021333">
    <property type="entry name" value="DUF2946"/>
</dbReference>
<sequence>MAFQVFQMSRRDRRWVSLAAGLLAVWLQILAPFSLMAGMQIGMAGSASATADAIAYLCQPMAPDHKQEDPTSKKPVRADCQICQTLHLLANGLAPASLVPHLPALPQYSYQLDGDHSPYTVVATLGFSSRAPPIL</sequence>
<evidence type="ECO:0000313" key="2">
    <source>
        <dbReference type="Proteomes" id="UP001279642"/>
    </source>
</evidence>
<keyword evidence="2" id="KW-1185">Reference proteome</keyword>
<name>A0ABU5EAJ4_9PROT</name>
<organism evidence="1 2">
    <name type="scientific">Dongia soli</name>
    <dbReference type="NCBI Taxonomy" id="600628"/>
    <lineage>
        <taxon>Bacteria</taxon>
        <taxon>Pseudomonadati</taxon>
        <taxon>Pseudomonadota</taxon>
        <taxon>Alphaproteobacteria</taxon>
        <taxon>Rhodospirillales</taxon>
        <taxon>Dongiaceae</taxon>
        <taxon>Dongia</taxon>
    </lineage>
</organism>
<dbReference type="Pfam" id="PF11162">
    <property type="entry name" value="DUF2946"/>
    <property type="match status" value="1"/>
</dbReference>
<proteinExistence type="predicted"/>